<reference evidence="2" key="1">
    <citation type="submission" date="2018-05" db="EMBL/GenBank/DDBJ databases">
        <authorList>
            <person name="Lanie J.A."/>
            <person name="Ng W.-L."/>
            <person name="Kazmierczak K.M."/>
            <person name="Andrzejewski T.M."/>
            <person name="Davidsen T.M."/>
            <person name="Wayne K.J."/>
            <person name="Tettelin H."/>
            <person name="Glass J.I."/>
            <person name="Rusch D."/>
            <person name="Podicherti R."/>
            <person name="Tsui H.-C.T."/>
            <person name="Winkler M.E."/>
        </authorList>
    </citation>
    <scope>NUCLEOTIDE SEQUENCE</scope>
</reference>
<dbReference type="PANTHER" id="PTHR35889">
    <property type="entry name" value="CYCLOINULO-OLIGOSACCHARIDE FRUCTANOTRANSFERASE-RELATED"/>
    <property type="match status" value="1"/>
</dbReference>
<accession>A0A383ABX0</accession>
<dbReference type="EMBL" id="UINC01190766">
    <property type="protein sequence ID" value="SVE05079.1"/>
    <property type="molecule type" value="Genomic_DNA"/>
</dbReference>
<protein>
    <recommendedName>
        <fullName evidence="1">Cytochrome C Planctomycete-type domain-containing protein</fullName>
    </recommendedName>
</protein>
<proteinExistence type="predicted"/>
<evidence type="ECO:0000259" key="1">
    <source>
        <dbReference type="Pfam" id="PF07635"/>
    </source>
</evidence>
<dbReference type="PANTHER" id="PTHR35889:SF3">
    <property type="entry name" value="F-BOX DOMAIN-CONTAINING PROTEIN"/>
    <property type="match status" value="1"/>
</dbReference>
<name>A0A383ABX0_9ZZZZ</name>
<feature type="domain" description="Cytochrome C Planctomycete-type" evidence="1">
    <location>
        <begin position="41"/>
        <end position="79"/>
    </location>
</feature>
<feature type="non-terminal residue" evidence="2">
    <location>
        <position position="80"/>
    </location>
</feature>
<evidence type="ECO:0000313" key="2">
    <source>
        <dbReference type="EMBL" id="SVE05079.1"/>
    </source>
</evidence>
<dbReference type="AlphaFoldDB" id="A0A383ABX0"/>
<dbReference type="Pfam" id="PF07635">
    <property type="entry name" value="PSCyt1"/>
    <property type="match status" value="1"/>
</dbReference>
<dbReference type="InterPro" id="IPR011429">
    <property type="entry name" value="Cyt_c_Planctomycete-type"/>
</dbReference>
<gene>
    <name evidence="2" type="ORF">METZ01_LOCUS457933</name>
</gene>
<organism evidence="2">
    <name type="scientific">marine metagenome</name>
    <dbReference type="NCBI Taxonomy" id="408172"/>
    <lineage>
        <taxon>unclassified sequences</taxon>
        <taxon>metagenomes</taxon>
        <taxon>ecological metagenomes</taxon>
    </lineage>
</organism>
<sequence>MVCRLILFCTVTVVLVWSPSGADGQTVDFQREVRPILADNCFRCHGPDESSRQVRLRLDTEEGAFAERPNGQPVVPGDPS</sequence>